<evidence type="ECO:0000313" key="2">
    <source>
        <dbReference type="EMBL" id="EPR34609.1"/>
    </source>
</evidence>
<protein>
    <submittedName>
        <fullName evidence="2">Uncharacterized protein</fullName>
    </submittedName>
</protein>
<gene>
    <name evidence="2" type="ORF">dsat_2651</name>
</gene>
<accession>S7UL72</accession>
<dbReference type="PATRIC" id="fig|1121439.3.peg.1053"/>
<dbReference type="Proteomes" id="UP000014975">
    <property type="component" value="Unassembled WGS sequence"/>
</dbReference>
<name>S7UL72_9BACT</name>
<dbReference type="EMBL" id="ATHI01000007">
    <property type="protein sequence ID" value="EPR34609.1"/>
    <property type="molecule type" value="Genomic_DNA"/>
</dbReference>
<sequence>MEQLKAKEKAGNITEEEKQQLEELKKRIKSKDKPAPSG</sequence>
<comment type="caution">
    <text evidence="2">The sequence shown here is derived from an EMBL/GenBank/DDBJ whole genome shotgun (WGS) entry which is preliminary data.</text>
</comment>
<proteinExistence type="predicted"/>
<keyword evidence="3" id="KW-1185">Reference proteome</keyword>
<dbReference type="AlphaFoldDB" id="S7UL72"/>
<evidence type="ECO:0000256" key="1">
    <source>
        <dbReference type="SAM" id="MobiDB-lite"/>
    </source>
</evidence>
<evidence type="ECO:0000313" key="3">
    <source>
        <dbReference type="Proteomes" id="UP000014975"/>
    </source>
</evidence>
<organism evidence="2 3">
    <name type="scientific">Alkalidesulfovibrio alkalitolerans DSM 16529</name>
    <dbReference type="NCBI Taxonomy" id="1121439"/>
    <lineage>
        <taxon>Bacteria</taxon>
        <taxon>Pseudomonadati</taxon>
        <taxon>Thermodesulfobacteriota</taxon>
        <taxon>Desulfovibrionia</taxon>
        <taxon>Desulfovibrionales</taxon>
        <taxon>Desulfovibrionaceae</taxon>
        <taxon>Alkalidesulfovibrio</taxon>
    </lineage>
</organism>
<dbReference type="STRING" id="1121439.dsat_2651"/>
<reference evidence="2 3" key="1">
    <citation type="journal article" date="2013" name="Genome Announc.">
        <title>Draft genome sequences for three mercury-methylating, sulfate-reducing bacteria.</title>
        <authorList>
            <person name="Brown S.D."/>
            <person name="Hurt R.A.Jr."/>
            <person name="Gilmour C.C."/>
            <person name="Elias D.A."/>
        </authorList>
    </citation>
    <scope>NUCLEOTIDE SEQUENCE [LARGE SCALE GENOMIC DNA]</scope>
    <source>
        <strain evidence="2 3">DSM 16529</strain>
    </source>
</reference>
<feature type="region of interest" description="Disordered" evidence="1">
    <location>
        <begin position="1"/>
        <end position="38"/>
    </location>
</feature>